<comment type="subcellular location">
    <subcellularLocation>
        <location evidence="1 10">Golgi apparatus membrane</location>
        <topology evidence="1 10">Single-pass type II membrane protein</topology>
    </subcellularLocation>
</comment>
<evidence type="ECO:0000256" key="10">
    <source>
        <dbReference type="RuleBase" id="RU363063"/>
    </source>
</evidence>
<evidence type="ECO:0000256" key="5">
    <source>
        <dbReference type="ARBA" id="ARBA00022692"/>
    </source>
</evidence>
<dbReference type="InterPro" id="IPR002659">
    <property type="entry name" value="Glyco_trans_31"/>
</dbReference>
<organism evidence="12 13">
    <name type="scientific">Prymnesium parvum</name>
    <name type="common">Toxic golden alga</name>
    <dbReference type="NCBI Taxonomy" id="97485"/>
    <lineage>
        <taxon>Eukaryota</taxon>
        <taxon>Haptista</taxon>
        <taxon>Haptophyta</taxon>
        <taxon>Prymnesiophyceae</taxon>
        <taxon>Prymnesiales</taxon>
        <taxon>Prymnesiaceae</taxon>
        <taxon>Prymnesium</taxon>
    </lineage>
</organism>
<keyword evidence="4" id="KW-0808">Transferase</keyword>
<feature type="region of interest" description="Disordered" evidence="11">
    <location>
        <begin position="372"/>
        <end position="406"/>
    </location>
</feature>
<evidence type="ECO:0000256" key="4">
    <source>
        <dbReference type="ARBA" id="ARBA00022679"/>
    </source>
</evidence>
<gene>
    <name evidence="12" type="ORF">AB1Y20_006098</name>
</gene>
<feature type="region of interest" description="Disordered" evidence="11">
    <location>
        <begin position="60"/>
        <end position="79"/>
    </location>
</feature>
<comment type="caution">
    <text evidence="12">The sequence shown here is derived from an EMBL/GenBank/DDBJ whole genome shotgun (WGS) entry which is preliminary data.</text>
</comment>
<evidence type="ECO:0000256" key="9">
    <source>
        <dbReference type="ARBA" id="ARBA00023136"/>
    </source>
</evidence>
<keyword evidence="9" id="KW-0472">Membrane</keyword>
<evidence type="ECO:0000256" key="2">
    <source>
        <dbReference type="ARBA" id="ARBA00008661"/>
    </source>
</evidence>
<evidence type="ECO:0000313" key="12">
    <source>
        <dbReference type="EMBL" id="KAL1511293.1"/>
    </source>
</evidence>
<dbReference type="GO" id="GO:0016758">
    <property type="term" value="F:hexosyltransferase activity"/>
    <property type="evidence" value="ECO:0007669"/>
    <property type="project" value="InterPro"/>
</dbReference>
<accession>A0AB34J1B2</accession>
<evidence type="ECO:0000256" key="3">
    <source>
        <dbReference type="ARBA" id="ARBA00022676"/>
    </source>
</evidence>
<feature type="compositionally biased region" description="Basic residues" evidence="11">
    <location>
        <begin position="387"/>
        <end position="406"/>
    </location>
</feature>
<dbReference type="EMBL" id="JBGBPQ010000014">
    <property type="protein sequence ID" value="KAL1511293.1"/>
    <property type="molecule type" value="Genomic_DNA"/>
</dbReference>
<reference evidence="12 13" key="1">
    <citation type="journal article" date="2024" name="Science">
        <title>Giant polyketide synthase enzymes in the biosynthesis of giant marine polyether toxins.</title>
        <authorList>
            <person name="Fallon T.R."/>
            <person name="Shende V.V."/>
            <person name="Wierzbicki I.H."/>
            <person name="Pendleton A.L."/>
            <person name="Watervoot N.F."/>
            <person name="Auber R.P."/>
            <person name="Gonzalez D.J."/>
            <person name="Wisecaver J.H."/>
            <person name="Moore B.S."/>
        </authorList>
    </citation>
    <scope>NUCLEOTIDE SEQUENCE [LARGE SCALE GENOMIC DNA]</scope>
    <source>
        <strain evidence="12 13">12B1</strain>
    </source>
</reference>
<evidence type="ECO:0000313" key="13">
    <source>
        <dbReference type="Proteomes" id="UP001515480"/>
    </source>
</evidence>
<sequence length="406" mass="45623">MAAPSVQPCDGSSAPYRLLLGAMSRPSNSAHRAGVRATWARASPSLLVCFLVGDVKKLTPRAPWDPRPSQQPRPRGELLPLDPEVDAALRSEHLRFGDVLRLRGSAEIDSGGTSGLKTLTWWRHAARAFPHAEWVGKCDDDTLLHVPRLLERLPRAADSSPRALLGTIKWGCYSDKRFKWEPSWKSWPCGRTQFARSQAPGEPANLSLTYEGPYQLALGWFFAMPRALVEMLASCRYAAWFLDQAIHATKEPFLRKEDDPLNGFWIYKCLRERYGPDAHVEPLPSLREAEAHNMACISPRGLYRRPSNQSIAVHFLKTPSALRYVAAVLRWERRGEPRHSQRCCARMVWPSERSRQPPSVCDSLLSPREVEEEAAVDAGEPLLGRGGGRRRRGKGAGRGKRRQVPY</sequence>
<keyword evidence="8 10" id="KW-0333">Golgi apparatus</keyword>
<protein>
    <recommendedName>
        <fullName evidence="10">Hexosyltransferase</fullName>
        <ecNumber evidence="10">2.4.1.-</ecNumber>
    </recommendedName>
</protein>
<keyword evidence="3 10" id="KW-0328">Glycosyltransferase</keyword>
<evidence type="ECO:0000256" key="11">
    <source>
        <dbReference type="SAM" id="MobiDB-lite"/>
    </source>
</evidence>
<keyword evidence="7" id="KW-1133">Transmembrane helix</keyword>
<dbReference type="EC" id="2.4.1.-" evidence="10"/>
<keyword evidence="5" id="KW-0812">Transmembrane</keyword>
<dbReference type="Pfam" id="PF01762">
    <property type="entry name" value="Galactosyl_T"/>
    <property type="match status" value="1"/>
</dbReference>
<evidence type="ECO:0000256" key="1">
    <source>
        <dbReference type="ARBA" id="ARBA00004323"/>
    </source>
</evidence>
<dbReference type="GO" id="GO:0000139">
    <property type="term" value="C:Golgi membrane"/>
    <property type="evidence" value="ECO:0007669"/>
    <property type="project" value="UniProtKB-SubCell"/>
</dbReference>
<dbReference type="Proteomes" id="UP001515480">
    <property type="component" value="Unassembled WGS sequence"/>
</dbReference>
<proteinExistence type="inferred from homology"/>
<dbReference type="AlphaFoldDB" id="A0AB34J1B2"/>
<evidence type="ECO:0000256" key="7">
    <source>
        <dbReference type="ARBA" id="ARBA00022989"/>
    </source>
</evidence>
<evidence type="ECO:0000256" key="6">
    <source>
        <dbReference type="ARBA" id="ARBA00022968"/>
    </source>
</evidence>
<name>A0AB34J1B2_PRYPA</name>
<keyword evidence="13" id="KW-1185">Reference proteome</keyword>
<comment type="similarity">
    <text evidence="2 10">Belongs to the glycosyltransferase 31 family.</text>
</comment>
<dbReference type="PANTHER" id="PTHR11214">
    <property type="entry name" value="BETA-1,3-N-ACETYLGLUCOSAMINYLTRANSFERASE"/>
    <property type="match status" value="1"/>
</dbReference>
<keyword evidence="6" id="KW-0735">Signal-anchor</keyword>
<evidence type="ECO:0000256" key="8">
    <source>
        <dbReference type="ARBA" id="ARBA00023034"/>
    </source>
</evidence>